<dbReference type="InterPro" id="IPR007889">
    <property type="entry name" value="HTH_Psq"/>
</dbReference>
<name>A0ABQ9HN18_9NEOP</name>
<evidence type="ECO:0000259" key="2">
    <source>
        <dbReference type="Pfam" id="PF05225"/>
    </source>
</evidence>
<accession>A0ABQ9HN18</accession>
<evidence type="ECO:0000256" key="1">
    <source>
        <dbReference type="ARBA" id="ARBA00004123"/>
    </source>
</evidence>
<dbReference type="Pfam" id="PF05225">
    <property type="entry name" value="HTH_psq"/>
    <property type="match status" value="1"/>
</dbReference>
<protein>
    <recommendedName>
        <fullName evidence="2">HTH psq-type domain-containing protein</fullName>
    </recommendedName>
</protein>
<feature type="domain" description="HTH psq-type" evidence="2">
    <location>
        <begin position="36"/>
        <end position="72"/>
    </location>
</feature>
<keyword evidence="4" id="KW-1185">Reference proteome</keyword>
<comment type="subcellular location">
    <subcellularLocation>
        <location evidence="1">Nucleus</location>
    </subcellularLocation>
</comment>
<proteinExistence type="predicted"/>
<gene>
    <name evidence="3" type="ORF">PR048_011778</name>
</gene>
<dbReference type="InterPro" id="IPR009057">
    <property type="entry name" value="Homeodomain-like_sf"/>
</dbReference>
<reference evidence="3 4" key="1">
    <citation type="submission" date="2023-02" db="EMBL/GenBank/DDBJ databases">
        <title>LHISI_Scaffold_Assembly.</title>
        <authorList>
            <person name="Stuart O.P."/>
            <person name="Cleave R."/>
            <person name="Magrath M.J.L."/>
            <person name="Mikheyev A.S."/>
        </authorList>
    </citation>
    <scope>NUCLEOTIDE SEQUENCE [LARGE SCALE GENOMIC DNA]</scope>
    <source>
        <strain evidence="3">Daus_M_001</strain>
        <tissue evidence="3">Leg muscle</tissue>
    </source>
</reference>
<sequence>MKQFVECPTDRSGGIRASTVLVSEENMEHQSWDLQSMQAAVDAVRSRHLTPSTASDKYNIPRTTAVRNRKELNSRKQDIPPEIEAFLVDHIFLMESRAFGMTIRENLLNENNLFGDPIRIHNADETGLQLNNRPEKILNMKGKRNATSVTAKERL</sequence>
<dbReference type="Proteomes" id="UP001159363">
    <property type="component" value="Chromosome X"/>
</dbReference>
<evidence type="ECO:0000313" key="3">
    <source>
        <dbReference type="EMBL" id="KAJ8885580.1"/>
    </source>
</evidence>
<evidence type="ECO:0000313" key="4">
    <source>
        <dbReference type="Proteomes" id="UP001159363"/>
    </source>
</evidence>
<dbReference type="Gene3D" id="1.10.10.60">
    <property type="entry name" value="Homeodomain-like"/>
    <property type="match status" value="1"/>
</dbReference>
<dbReference type="EMBL" id="JARBHB010000004">
    <property type="protein sequence ID" value="KAJ8885580.1"/>
    <property type="molecule type" value="Genomic_DNA"/>
</dbReference>
<comment type="caution">
    <text evidence="3">The sequence shown here is derived from an EMBL/GenBank/DDBJ whole genome shotgun (WGS) entry which is preliminary data.</text>
</comment>
<organism evidence="3 4">
    <name type="scientific">Dryococelus australis</name>
    <dbReference type="NCBI Taxonomy" id="614101"/>
    <lineage>
        <taxon>Eukaryota</taxon>
        <taxon>Metazoa</taxon>
        <taxon>Ecdysozoa</taxon>
        <taxon>Arthropoda</taxon>
        <taxon>Hexapoda</taxon>
        <taxon>Insecta</taxon>
        <taxon>Pterygota</taxon>
        <taxon>Neoptera</taxon>
        <taxon>Polyneoptera</taxon>
        <taxon>Phasmatodea</taxon>
        <taxon>Verophasmatodea</taxon>
        <taxon>Anareolatae</taxon>
        <taxon>Phasmatidae</taxon>
        <taxon>Eurycanthinae</taxon>
        <taxon>Dryococelus</taxon>
    </lineage>
</organism>
<dbReference type="SUPFAM" id="SSF46689">
    <property type="entry name" value="Homeodomain-like"/>
    <property type="match status" value="1"/>
</dbReference>